<evidence type="ECO:0000313" key="1">
    <source>
        <dbReference type="EMBL" id="OLZ73975.1"/>
    </source>
</evidence>
<comment type="caution">
    <text evidence="1">The sequence shown here is derived from an EMBL/GenBank/DDBJ whole genome shotgun (WGS) entry which is preliminary data.</text>
</comment>
<protein>
    <submittedName>
        <fullName evidence="1">Uncharacterized protein</fullName>
    </submittedName>
</protein>
<evidence type="ECO:0000313" key="2">
    <source>
        <dbReference type="Proteomes" id="UP000187151"/>
    </source>
</evidence>
<accession>A0ABX3GAE5</accession>
<sequence length="73" mass="7561">MVGLYEVFHVKAGGAAPVEEKEYQASLGHLKTAIASCPAPPTVLVADRKTADRIRQDLAAAGTPASVVHAPLP</sequence>
<reference evidence="1 2" key="1">
    <citation type="submission" date="2016-01" db="EMBL/GenBank/DDBJ databases">
        <title>Streptomyces amritsarensis strain MTCC 11845 genome sequencing and assembly.</title>
        <authorList>
            <person name="Sharma D."/>
            <person name="Nair G.R."/>
            <person name="Kaur G."/>
            <person name="Manhas R.K."/>
            <person name="Mayilraj S."/>
        </authorList>
    </citation>
    <scope>NUCLEOTIDE SEQUENCE [LARGE SCALE GENOMIC DNA]</scope>
    <source>
        <strain evidence="1 2">MTCC 11845</strain>
    </source>
</reference>
<proteinExistence type="predicted"/>
<keyword evidence="2" id="KW-1185">Reference proteome</keyword>
<gene>
    <name evidence="1" type="ORF">AVW11_00435</name>
</gene>
<name>A0ABX3GAE5_9ACTN</name>
<dbReference type="EMBL" id="MQUR01000001">
    <property type="protein sequence ID" value="OLZ73975.1"/>
    <property type="molecule type" value="Genomic_DNA"/>
</dbReference>
<organism evidence="1 2">
    <name type="scientific">Streptomyces amritsarensis</name>
    <dbReference type="NCBI Taxonomy" id="681158"/>
    <lineage>
        <taxon>Bacteria</taxon>
        <taxon>Bacillati</taxon>
        <taxon>Actinomycetota</taxon>
        <taxon>Actinomycetes</taxon>
        <taxon>Kitasatosporales</taxon>
        <taxon>Streptomycetaceae</taxon>
        <taxon>Streptomyces</taxon>
    </lineage>
</organism>
<dbReference type="RefSeq" id="WP_076042875.1">
    <property type="nucleotide sequence ID" value="NZ_MQUR01000001.1"/>
</dbReference>
<dbReference type="Proteomes" id="UP000187151">
    <property type="component" value="Unassembled WGS sequence"/>
</dbReference>